<sequence>MAQSNATEQHLLSNPVVNEDTTTQKAQTELGEPTDALGQQSGETASNEAHSEIQPSISHGSGGANFTGGSPADDGPRPILPSLEGTPQPGGEEAFWACCGGSLNGCPFNGLWLEKNVPACIDCEHIKCVRCQLRVHA</sequence>
<evidence type="ECO:0000313" key="2">
    <source>
        <dbReference type="EMBL" id="RPA89249.1"/>
    </source>
</evidence>
<dbReference type="OrthoDB" id="5418460at2759"/>
<proteinExistence type="predicted"/>
<dbReference type="Proteomes" id="UP000276215">
    <property type="component" value="Unassembled WGS sequence"/>
</dbReference>
<evidence type="ECO:0000256" key="1">
    <source>
        <dbReference type="SAM" id="MobiDB-lite"/>
    </source>
</evidence>
<gene>
    <name evidence="2" type="ORF">L873DRAFT_1722769</name>
</gene>
<protein>
    <submittedName>
        <fullName evidence="2">Uncharacterized protein</fullName>
    </submittedName>
</protein>
<organism evidence="2 3">
    <name type="scientific">Choiromyces venosus 120613-1</name>
    <dbReference type="NCBI Taxonomy" id="1336337"/>
    <lineage>
        <taxon>Eukaryota</taxon>
        <taxon>Fungi</taxon>
        <taxon>Dikarya</taxon>
        <taxon>Ascomycota</taxon>
        <taxon>Pezizomycotina</taxon>
        <taxon>Pezizomycetes</taxon>
        <taxon>Pezizales</taxon>
        <taxon>Tuberaceae</taxon>
        <taxon>Choiromyces</taxon>
    </lineage>
</organism>
<dbReference type="AlphaFoldDB" id="A0A3N4ITJ8"/>
<feature type="compositionally biased region" description="Polar residues" evidence="1">
    <location>
        <begin position="37"/>
        <end position="59"/>
    </location>
</feature>
<keyword evidence="3" id="KW-1185">Reference proteome</keyword>
<feature type="compositionally biased region" description="Polar residues" evidence="1">
    <location>
        <begin position="1"/>
        <end position="27"/>
    </location>
</feature>
<evidence type="ECO:0000313" key="3">
    <source>
        <dbReference type="Proteomes" id="UP000276215"/>
    </source>
</evidence>
<feature type="region of interest" description="Disordered" evidence="1">
    <location>
        <begin position="1"/>
        <end position="88"/>
    </location>
</feature>
<dbReference type="EMBL" id="ML120600">
    <property type="protein sequence ID" value="RPA89249.1"/>
    <property type="molecule type" value="Genomic_DNA"/>
</dbReference>
<accession>A0A3N4ITJ8</accession>
<name>A0A3N4ITJ8_9PEZI</name>
<reference evidence="2 3" key="1">
    <citation type="journal article" date="2018" name="Nat. Ecol. Evol.">
        <title>Pezizomycetes genomes reveal the molecular basis of ectomycorrhizal truffle lifestyle.</title>
        <authorList>
            <person name="Murat C."/>
            <person name="Payen T."/>
            <person name="Noel B."/>
            <person name="Kuo A."/>
            <person name="Morin E."/>
            <person name="Chen J."/>
            <person name="Kohler A."/>
            <person name="Krizsan K."/>
            <person name="Balestrini R."/>
            <person name="Da Silva C."/>
            <person name="Montanini B."/>
            <person name="Hainaut M."/>
            <person name="Levati E."/>
            <person name="Barry K.W."/>
            <person name="Belfiori B."/>
            <person name="Cichocki N."/>
            <person name="Clum A."/>
            <person name="Dockter R.B."/>
            <person name="Fauchery L."/>
            <person name="Guy J."/>
            <person name="Iotti M."/>
            <person name="Le Tacon F."/>
            <person name="Lindquist E.A."/>
            <person name="Lipzen A."/>
            <person name="Malagnac F."/>
            <person name="Mello A."/>
            <person name="Molinier V."/>
            <person name="Miyauchi S."/>
            <person name="Poulain J."/>
            <person name="Riccioni C."/>
            <person name="Rubini A."/>
            <person name="Sitrit Y."/>
            <person name="Splivallo R."/>
            <person name="Traeger S."/>
            <person name="Wang M."/>
            <person name="Zifcakova L."/>
            <person name="Wipf D."/>
            <person name="Zambonelli A."/>
            <person name="Paolocci F."/>
            <person name="Nowrousian M."/>
            <person name="Ottonello S."/>
            <person name="Baldrian P."/>
            <person name="Spatafora J.W."/>
            <person name="Henrissat B."/>
            <person name="Nagy L.G."/>
            <person name="Aury J.M."/>
            <person name="Wincker P."/>
            <person name="Grigoriev I.V."/>
            <person name="Bonfante P."/>
            <person name="Martin F.M."/>
        </authorList>
    </citation>
    <scope>NUCLEOTIDE SEQUENCE [LARGE SCALE GENOMIC DNA]</scope>
    <source>
        <strain evidence="2 3">120613-1</strain>
    </source>
</reference>